<dbReference type="Proteomes" id="UP001370490">
    <property type="component" value="Unassembled WGS sequence"/>
</dbReference>
<accession>A0AAN8UTL0</accession>
<evidence type="ECO:0000313" key="2">
    <source>
        <dbReference type="Proteomes" id="UP001370490"/>
    </source>
</evidence>
<sequence>MGICSSCESTSVIAVSTAKLILQNGELQEFRDPVKVSQVLQKNPTSFICNSDDMNFDDYIVAVDGDEVLQPGQLYFMLPITWLDHPIQPVEMASLAYKASLALMNSGGEDCGCSLTSRTRRRTTMVNLTRERRDFKYVRLPASNGRGGGGGAGGGGLAENGDNIRGRKFKSKLSVVLEE</sequence>
<keyword evidence="2" id="KW-1185">Reference proteome</keyword>
<dbReference type="Pfam" id="PF14009">
    <property type="entry name" value="PADRE"/>
    <property type="match status" value="1"/>
</dbReference>
<dbReference type="PANTHER" id="PTHR33052">
    <property type="entry name" value="DUF4228 DOMAIN PROTEIN-RELATED"/>
    <property type="match status" value="1"/>
</dbReference>
<proteinExistence type="predicted"/>
<evidence type="ECO:0000313" key="1">
    <source>
        <dbReference type="EMBL" id="KAK6916522.1"/>
    </source>
</evidence>
<dbReference type="EMBL" id="JBAMMX010000024">
    <property type="protein sequence ID" value="KAK6916522.1"/>
    <property type="molecule type" value="Genomic_DNA"/>
</dbReference>
<organism evidence="1 2">
    <name type="scientific">Dillenia turbinata</name>
    <dbReference type="NCBI Taxonomy" id="194707"/>
    <lineage>
        <taxon>Eukaryota</taxon>
        <taxon>Viridiplantae</taxon>
        <taxon>Streptophyta</taxon>
        <taxon>Embryophyta</taxon>
        <taxon>Tracheophyta</taxon>
        <taxon>Spermatophyta</taxon>
        <taxon>Magnoliopsida</taxon>
        <taxon>eudicotyledons</taxon>
        <taxon>Gunneridae</taxon>
        <taxon>Pentapetalae</taxon>
        <taxon>Dilleniales</taxon>
        <taxon>Dilleniaceae</taxon>
        <taxon>Dillenia</taxon>
    </lineage>
</organism>
<name>A0AAN8UTL0_9MAGN</name>
<gene>
    <name evidence="1" type="ORF">RJ641_019383</name>
</gene>
<dbReference type="InterPro" id="IPR025322">
    <property type="entry name" value="PADRE_dom"/>
</dbReference>
<reference evidence="1 2" key="1">
    <citation type="submission" date="2023-12" db="EMBL/GenBank/DDBJ databases">
        <title>A high-quality genome assembly for Dillenia turbinata (Dilleniales).</title>
        <authorList>
            <person name="Chanderbali A."/>
        </authorList>
    </citation>
    <scope>NUCLEOTIDE SEQUENCE [LARGE SCALE GENOMIC DNA]</scope>
    <source>
        <strain evidence="1">LSX21</strain>
        <tissue evidence="1">Leaf</tissue>
    </source>
</reference>
<protein>
    <submittedName>
        <fullName evidence="1">PADRE domain</fullName>
    </submittedName>
</protein>
<dbReference type="AlphaFoldDB" id="A0AAN8UTL0"/>
<comment type="caution">
    <text evidence="1">The sequence shown here is derived from an EMBL/GenBank/DDBJ whole genome shotgun (WGS) entry which is preliminary data.</text>
</comment>